<proteinExistence type="predicted"/>
<organism evidence="7 8">
    <name type="scientific">Rhodobacter calidifons</name>
    <dbReference type="NCBI Taxonomy" id="2715277"/>
    <lineage>
        <taxon>Bacteria</taxon>
        <taxon>Pseudomonadati</taxon>
        <taxon>Pseudomonadota</taxon>
        <taxon>Alphaproteobacteria</taxon>
        <taxon>Rhodobacterales</taxon>
        <taxon>Rhodobacter group</taxon>
        <taxon>Rhodobacter</taxon>
    </lineage>
</organism>
<dbReference type="InterPro" id="IPR011547">
    <property type="entry name" value="SLC26A/SulP_dom"/>
</dbReference>
<dbReference type="InterPro" id="IPR002645">
    <property type="entry name" value="STAS_dom"/>
</dbReference>
<feature type="transmembrane region" description="Helical" evidence="5">
    <location>
        <begin position="52"/>
        <end position="68"/>
    </location>
</feature>
<feature type="transmembrane region" description="Helical" evidence="5">
    <location>
        <begin position="270"/>
        <end position="294"/>
    </location>
</feature>
<evidence type="ECO:0000256" key="4">
    <source>
        <dbReference type="ARBA" id="ARBA00023136"/>
    </source>
</evidence>
<feature type="transmembrane region" description="Helical" evidence="5">
    <location>
        <begin position="217"/>
        <end position="240"/>
    </location>
</feature>
<evidence type="ECO:0000256" key="2">
    <source>
        <dbReference type="ARBA" id="ARBA00022692"/>
    </source>
</evidence>
<dbReference type="PROSITE" id="PS50801">
    <property type="entry name" value="STAS"/>
    <property type="match status" value="1"/>
</dbReference>
<dbReference type="SUPFAM" id="SSF52091">
    <property type="entry name" value="SpoIIaa-like"/>
    <property type="match status" value="1"/>
</dbReference>
<dbReference type="NCBIfam" id="TIGR00815">
    <property type="entry name" value="sulP"/>
    <property type="match status" value="1"/>
</dbReference>
<evidence type="ECO:0000256" key="5">
    <source>
        <dbReference type="SAM" id="Phobius"/>
    </source>
</evidence>
<keyword evidence="4 5" id="KW-0472">Membrane</keyword>
<dbReference type="RefSeq" id="WP_166402692.1">
    <property type="nucleotide sequence ID" value="NZ_JAANHS010000004.1"/>
</dbReference>
<sequence length="572" mass="60155">MTFLKPLLPILGWAPAYSRTDAQSDLVAAVIVTIMLVPQSLAYAMLAGLPPQVGLYASILPLIAYTVFGTSRALAVGPVAVVSLMTAAAAGQVAAPASAEYLTAAITLAFLSGLVLVAMSVLRLGFLANFLSHPVISGFITASGILIAASQLKHLLGIRAEGDTLPQLVTGLVERIGGFNPYTLVIGVAATAFLFWTRKNLKPLLIARGLRPRLADLIAKAGPVAAILVSILAVVGFGLAEKGVKIVGDIPAGLPPFAMPSFDLGLWQQLLLPAVLISLVGFVESVSVAQTLAAKRRQRIVPNQELTALGASNIASALSGGYPVTGGFARSVVNFDAGAETPLAGAFTAVGILAATVFLTPLFRFLPQAVLAATIIVAVLSLVDIAAIRRTWAYSKADFAAMAVTILTVLLVGVEAGITAGVLLSLVLFLWRTSRPHMAIVGLVPGTEHFRNVERHQVLTDPSILTIRVDESLYFANARALEDAIYDRIADQPALKHVVLMCPAVNLIDASALESLEAIAHRLDSAGVGFHLSEVKGPVMDALKRSDFMQHFKGRIFLSQFEAFTTLGGLAR</sequence>
<accession>A0ABX0G7H3</accession>
<evidence type="ECO:0000259" key="6">
    <source>
        <dbReference type="PROSITE" id="PS50801"/>
    </source>
</evidence>
<evidence type="ECO:0000313" key="8">
    <source>
        <dbReference type="Proteomes" id="UP001515660"/>
    </source>
</evidence>
<protein>
    <submittedName>
        <fullName evidence="7">Sulfate permease</fullName>
    </submittedName>
</protein>
<keyword evidence="8" id="KW-1185">Reference proteome</keyword>
<dbReference type="PANTHER" id="PTHR11814">
    <property type="entry name" value="SULFATE TRANSPORTER"/>
    <property type="match status" value="1"/>
</dbReference>
<evidence type="ECO:0000313" key="7">
    <source>
        <dbReference type="EMBL" id="NHB76666.1"/>
    </source>
</evidence>
<reference evidence="7 8" key="1">
    <citation type="journal article" date="2022" name="Microorganisms">
        <title>Genome Sequence and Characterization of a Xanthorhodopsin-Containing, Aerobic Anoxygenic Phototrophic Rhodobacter Species, Isolated from Mesophilic Conditions at Yellowstone National Park.</title>
        <authorList>
            <person name="Kyndt J.A."/>
            <person name="Robertson S."/>
            <person name="Shoffstall I.B."/>
            <person name="Ramaley R.F."/>
            <person name="Meyer T.E."/>
        </authorList>
    </citation>
    <scope>NUCLEOTIDE SEQUENCE [LARGE SCALE GENOMIC DNA]</scope>
    <source>
        <strain evidence="7 8">M37P</strain>
    </source>
</reference>
<evidence type="ECO:0000256" key="1">
    <source>
        <dbReference type="ARBA" id="ARBA00004141"/>
    </source>
</evidence>
<dbReference type="InterPro" id="IPR036513">
    <property type="entry name" value="STAS_dom_sf"/>
</dbReference>
<feature type="transmembrane region" description="Helical" evidence="5">
    <location>
        <begin position="75"/>
        <end position="95"/>
    </location>
</feature>
<comment type="subcellular location">
    <subcellularLocation>
        <location evidence="1">Membrane</location>
        <topology evidence="1">Multi-pass membrane protein</topology>
    </subcellularLocation>
</comment>
<dbReference type="Proteomes" id="UP001515660">
    <property type="component" value="Unassembled WGS sequence"/>
</dbReference>
<comment type="caution">
    <text evidence="7">The sequence shown here is derived from an EMBL/GenBank/DDBJ whole genome shotgun (WGS) entry which is preliminary data.</text>
</comment>
<feature type="transmembrane region" description="Helical" evidence="5">
    <location>
        <begin position="101"/>
        <end position="122"/>
    </location>
</feature>
<feature type="transmembrane region" description="Helical" evidence="5">
    <location>
        <begin position="400"/>
        <end position="431"/>
    </location>
</feature>
<feature type="transmembrane region" description="Helical" evidence="5">
    <location>
        <begin position="26"/>
        <end position="46"/>
    </location>
</feature>
<keyword evidence="2 5" id="KW-0812">Transmembrane</keyword>
<feature type="transmembrane region" description="Helical" evidence="5">
    <location>
        <begin position="134"/>
        <end position="156"/>
    </location>
</feature>
<evidence type="ECO:0000256" key="3">
    <source>
        <dbReference type="ARBA" id="ARBA00022989"/>
    </source>
</evidence>
<dbReference type="Pfam" id="PF00916">
    <property type="entry name" value="Sulfate_transp"/>
    <property type="match status" value="1"/>
</dbReference>
<dbReference type="Pfam" id="PF01740">
    <property type="entry name" value="STAS"/>
    <property type="match status" value="1"/>
</dbReference>
<feature type="transmembrane region" description="Helical" evidence="5">
    <location>
        <begin position="370"/>
        <end position="388"/>
    </location>
</feature>
<dbReference type="CDD" id="cd07042">
    <property type="entry name" value="STAS_SulP_like_sulfate_transporter"/>
    <property type="match status" value="1"/>
</dbReference>
<feature type="domain" description="STAS" evidence="6">
    <location>
        <begin position="454"/>
        <end position="572"/>
    </location>
</feature>
<name>A0ABX0G7H3_9RHOB</name>
<feature type="transmembrane region" description="Helical" evidence="5">
    <location>
        <begin position="344"/>
        <end position="363"/>
    </location>
</feature>
<dbReference type="InterPro" id="IPR001902">
    <property type="entry name" value="SLC26A/SulP_fam"/>
</dbReference>
<gene>
    <name evidence="7" type="primary">sulP</name>
    <name evidence="7" type="ORF">G8O29_07910</name>
</gene>
<dbReference type="Gene3D" id="3.30.750.24">
    <property type="entry name" value="STAS domain"/>
    <property type="match status" value="1"/>
</dbReference>
<dbReference type="EMBL" id="JAANHS010000004">
    <property type="protein sequence ID" value="NHB76666.1"/>
    <property type="molecule type" value="Genomic_DNA"/>
</dbReference>
<feature type="transmembrane region" description="Helical" evidence="5">
    <location>
        <begin position="176"/>
        <end position="196"/>
    </location>
</feature>
<keyword evidence="3 5" id="KW-1133">Transmembrane helix</keyword>